<feature type="transmembrane region" description="Helical" evidence="16">
    <location>
        <begin position="480"/>
        <end position="507"/>
    </location>
</feature>
<dbReference type="InterPro" id="IPR011527">
    <property type="entry name" value="ABC1_TM_dom"/>
</dbReference>
<evidence type="ECO:0000256" key="1">
    <source>
        <dbReference type="ARBA" id="ARBA00004651"/>
    </source>
</evidence>
<feature type="transmembrane region" description="Helical" evidence="16">
    <location>
        <begin position="22"/>
        <end position="42"/>
    </location>
</feature>
<feature type="transmembrane region" description="Helical" evidence="16">
    <location>
        <begin position="519"/>
        <end position="541"/>
    </location>
</feature>
<evidence type="ECO:0000256" key="8">
    <source>
        <dbReference type="ARBA" id="ARBA00022741"/>
    </source>
</evidence>
<feature type="domain" description="ABC transporter" evidence="17">
    <location>
        <begin position="1271"/>
        <end position="1498"/>
    </location>
</feature>
<dbReference type="InterPro" id="IPR050173">
    <property type="entry name" value="ABC_transporter_C-like"/>
</dbReference>
<dbReference type="FunFam" id="3.40.50.300:FF:002145">
    <property type="entry name" value="ABC transporter (MsbA subfamily)"/>
    <property type="match status" value="1"/>
</dbReference>
<dbReference type="OrthoDB" id="6500128at2759"/>
<dbReference type="EMBL" id="NBCO01000001">
    <property type="protein sequence ID" value="ORC93599.1"/>
    <property type="molecule type" value="Genomic_DNA"/>
</dbReference>
<dbReference type="PANTHER" id="PTHR24223:SF330">
    <property type="entry name" value="ATP-BINDING CASSETTE SUB-FAMILY C MEMBER 10"/>
    <property type="match status" value="1"/>
</dbReference>
<comment type="similarity">
    <text evidence="2">Belongs to the ABC transporter superfamily. ABCC family. Conjugate transporter (TC 3.A.1.208) subfamily.</text>
</comment>
<dbReference type="Pfam" id="PF00005">
    <property type="entry name" value="ABC_tran"/>
    <property type="match status" value="2"/>
</dbReference>
<evidence type="ECO:0000256" key="4">
    <source>
        <dbReference type="ARBA" id="ARBA00022448"/>
    </source>
</evidence>
<feature type="transmembrane region" description="Helical" evidence="16">
    <location>
        <begin position="54"/>
        <end position="74"/>
    </location>
</feature>
<dbReference type="RefSeq" id="XP_028887665.1">
    <property type="nucleotide sequence ID" value="XM_029021157.1"/>
</dbReference>
<keyword evidence="13" id="KW-0325">Glycoprotein</keyword>
<evidence type="ECO:0000256" key="6">
    <source>
        <dbReference type="ARBA" id="ARBA00022692"/>
    </source>
</evidence>
<accession>A0A1X0PAJ0</accession>
<evidence type="ECO:0000256" key="16">
    <source>
        <dbReference type="SAM" id="Phobius"/>
    </source>
</evidence>
<evidence type="ECO:0000256" key="13">
    <source>
        <dbReference type="ARBA" id="ARBA00023180"/>
    </source>
</evidence>
<feature type="transmembrane region" description="Helical" evidence="16">
    <location>
        <begin position="253"/>
        <end position="273"/>
    </location>
</feature>
<dbReference type="PANTHER" id="PTHR24223">
    <property type="entry name" value="ATP-BINDING CASSETTE SUB-FAMILY C"/>
    <property type="match status" value="1"/>
</dbReference>
<dbReference type="GO" id="GO:0005886">
    <property type="term" value="C:plasma membrane"/>
    <property type="evidence" value="ECO:0007669"/>
    <property type="project" value="UniProtKB-SubCell"/>
</dbReference>
<sequence>MSYKGNSDEVNPYIRKVYMVRIVYDVMIWFALISLLVSMVWFNHRHLRIRSKSIYYCCIFAICSVIISILFLLFNYPSIWKDQIAWTTRIGAFGWLILLLYSVQHVHIPNIIFTSLLLLLLITAWVNISVQLLSSMFYSADIIADIVLVIPHTIIFIAIADWEWLIVHEITSVFRWKPTTTTTTTTTTTNTTTTTKTNTMESEISADVYNDGFQSNLLPLRRDMCVDAYTPEMRFGRTHSFLYILMRRWGGMYLLLAIVRLMYELGGLLPAYLLRTLVDNLVQAQSGSTKNGTGDFQTSAVVLFLIILCTLVVTFLRVHYNMKLKKIAVYNRGLLTMELFRCTLNRRKYQIENKTQGEIMNHLTVDIQRVSDAVQTINDLWALPLQLIFALYLLYIQVSFAFLAGVVVTLLLIPVNALLAKRIKHVQTNLMQENDERVLTITEIVNNILYVKMCGWSHLVQGWVKIPREHYMKYLTWLKYLDALCVFFWATTPTLVSLFTFITFIWMGGHLTTGKAVTALALFGSLIMPLNAYPWVINGFMEAYVSWKRLQPFLTIKLNDRTLTSMRCSLKDRSNIKDYRKKEEEDGQLGRIYKVGERQPLLLEKDIADNSYQVQQSYSKSFQLFEETNNDFLVNIKESGVICTVSVKDTSFKDDFILRIPKFQASRGQLIAIVGRSGSGKSTFLNSIAGEVMITSTSASTDVISITPTSIAYVEQQPFLISGTIRENILFGLSYDSSRYEAVLHAVALKEDLNYCFHPDGDNSPVGDRGGLLSGGQKVRVALARALYADKEVYLIDDLLGCLDATVAHHIIIEAFVAAAKRGSCVIVVTHNEELIQQADAVYICNEGHILYTNQYYDTIGSSLKSIQKKKSDSMIIGCTIKKKNVQIEEEEEEEEEANINIKREKDKINVKKVENEVLDRIVSKPILETSERGSLSWDTVTCYISRIGWKLTGFIVISVIAMQLSRNLSDQYVVVWSKDGKSNTTMFLRVLGLLAVLNSLLALVRGFCFAIGGLKAAERIHNELLYHVISATFAFFSNTPPGRIITRMTRDISTIDDSLPFITNILLAQTFLFIGSLIIILVNSSVVMMFLLLPLLLSYYHIQRPYRIFSRELRRLEGAADAPLLDTLRDSIDGGVLIRSLGREAVESQLRRAKESLELILRIQYNTLLLNAWFILRLELVGILLLIFVGSVALLGHGSTHAPLLGLALAYVQPLTSYVNGLLGALISTEKELVSVERVRQYFQLPNEEGNGKNMVCLFPKTPWPSVGVIHFTKVSMRYDLSTRQVLQELTFHVEAGEKVAIVGRTGAGKSSIFAALLRLVNLDNGSITIDGIDVGKIPLEFLRTSIGILPQQPFIFHGTLRKNLDPLNLYTDDKIHTVMNSVGLGEYSMDYDIVNSESISGGQRHQIAVARVLLQQSRILLLDEPTSQSSVEAESLLWKMLDAHLNRTTLLCITHKLTHIDFFDRVIVINDGHVVNSGTPTQLRQNHSWPFSLNLNTSHIL</sequence>
<dbReference type="GO" id="GO:0008559">
    <property type="term" value="F:ABC-type xenobiotic transporter activity"/>
    <property type="evidence" value="ECO:0007669"/>
    <property type="project" value="UniProtKB-EC"/>
</dbReference>
<dbReference type="InterPro" id="IPR027417">
    <property type="entry name" value="P-loop_NTPase"/>
</dbReference>
<evidence type="ECO:0000256" key="2">
    <source>
        <dbReference type="ARBA" id="ARBA00009726"/>
    </source>
</evidence>
<dbReference type="CDD" id="cd18605">
    <property type="entry name" value="ABC_6TM_MRP7_D2_like"/>
    <property type="match status" value="1"/>
</dbReference>
<dbReference type="InterPro" id="IPR003439">
    <property type="entry name" value="ABC_transporter-like_ATP-bd"/>
</dbReference>
<keyword evidence="7" id="KW-0677">Repeat</keyword>
<dbReference type="VEuPathDB" id="TriTrypDB:TM35_000014760"/>
<evidence type="ECO:0000256" key="15">
    <source>
        <dbReference type="SAM" id="Coils"/>
    </source>
</evidence>
<comment type="catalytic activity">
    <reaction evidence="14">
        <text>ATP + H2O + xenobioticSide 1 = ADP + phosphate + xenobioticSide 2.</text>
        <dbReference type="EC" id="7.6.2.2"/>
    </reaction>
</comment>
<feature type="transmembrane region" description="Helical" evidence="16">
    <location>
        <begin position="377"/>
        <end position="395"/>
    </location>
</feature>
<feature type="transmembrane region" description="Helical" evidence="16">
    <location>
        <begin position="110"/>
        <end position="130"/>
    </location>
</feature>
<feature type="domain" description="ABC transporter" evidence="17">
    <location>
        <begin position="642"/>
        <end position="872"/>
    </location>
</feature>
<comment type="caution">
    <text evidence="19">The sequence shown here is derived from an EMBL/GenBank/DDBJ whole genome shotgun (WGS) entry which is preliminary data.</text>
</comment>
<evidence type="ECO:0000256" key="12">
    <source>
        <dbReference type="ARBA" id="ARBA00023136"/>
    </source>
</evidence>
<dbReference type="InterPro" id="IPR036640">
    <property type="entry name" value="ABC1_TM_sf"/>
</dbReference>
<dbReference type="PROSITE" id="PS50893">
    <property type="entry name" value="ABC_TRANSPORTER_2"/>
    <property type="match status" value="2"/>
</dbReference>
<dbReference type="SUPFAM" id="SSF52540">
    <property type="entry name" value="P-loop containing nucleoside triphosphate hydrolases"/>
    <property type="match status" value="2"/>
</dbReference>
<keyword evidence="12 16" id="KW-0472">Membrane</keyword>
<feature type="transmembrane region" description="Helical" evidence="16">
    <location>
        <begin position="86"/>
        <end position="103"/>
    </location>
</feature>
<dbReference type="EC" id="7.6.2.2" evidence="3"/>
<dbReference type="FunFam" id="1.20.1560.10:FF:000037">
    <property type="entry name" value="ATP-binding cassette subfamily C member 10"/>
    <property type="match status" value="1"/>
</dbReference>
<organism evidence="19 20">
    <name type="scientific">Trypanosoma theileri</name>
    <dbReference type="NCBI Taxonomy" id="67003"/>
    <lineage>
        <taxon>Eukaryota</taxon>
        <taxon>Discoba</taxon>
        <taxon>Euglenozoa</taxon>
        <taxon>Kinetoplastea</taxon>
        <taxon>Metakinetoplastina</taxon>
        <taxon>Trypanosomatida</taxon>
        <taxon>Trypanosomatidae</taxon>
        <taxon>Trypanosoma</taxon>
    </lineage>
</organism>
<gene>
    <name evidence="19" type="ORF">TM35_000014760</name>
</gene>
<dbReference type="Proteomes" id="UP000192257">
    <property type="component" value="Unassembled WGS sequence"/>
</dbReference>
<keyword evidence="4" id="KW-0813">Transport</keyword>
<keyword evidence="11 16" id="KW-1133">Transmembrane helix</keyword>
<feature type="transmembrane region" description="Helical" evidence="16">
    <location>
        <begin position="1066"/>
        <end position="1098"/>
    </location>
</feature>
<keyword evidence="9" id="KW-0067">ATP-binding</keyword>
<keyword evidence="10" id="KW-1278">Translocase</keyword>
<reference evidence="19 20" key="1">
    <citation type="submission" date="2017-03" db="EMBL/GenBank/DDBJ databases">
        <title>An alternative strategy for trypanosome survival in the mammalian bloodstream revealed through genome and transcriptome analysis of the ubiquitous bovine parasite Trypanosoma (Megatrypanum) theileri.</title>
        <authorList>
            <person name="Kelly S."/>
            <person name="Ivens A."/>
            <person name="Mott A."/>
            <person name="O'Neill E."/>
            <person name="Emms D."/>
            <person name="Macleod O."/>
            <person name="Voorheis P."/>
            <person name="Matthews J."/>
            <person name="Matthews K."/>
            <person name="Carrington M."/>
        </authorList>
    </citation>
    <scope>NUCLEOTIDE SEQUENCE [LARGE SCALE GENOMIC DNA]</scope>
    <source>
        <strain evidence="19">Edinburgh</strain>
    </source>
</reference>
<name>A0A1X0PAJ0_9TRYP</name>
<feature type="transmembrane region" description="Helical" evidence="16">
    <location>
        <begin position="401"/>
        <end position="420"/>
    </location>
</feature>
<evidence type="ECO:0000256" key="5">
    <source>
        <dbReference type="ARBA" id="ARBA00022475"/>
    </source>
</evidence>
<dbReference type="Gene3D" id="3.40.50.300">
    <property type="entry name" value="P-loop containing nucleotide triphosphate hydrolases"/>
    <property type="match status" value="2"/>
</dbReference>
<feature type="domain" description="ABC transmembrane type-1" evidence="18">
    <location>
        <begin position="957"/>
        <end position="1232"/>
    </location>
</feature>
<evidence type="ECO:0000256" key="9">
    <source>
        <dbReference type="ARBA" id="ARBA00022840"/>
    </source>
</evidence>
<dbReference type="PROSITE" id="PS50929">
    <property type="entry name" value="ABC_TM1F"/>
    <property type="match status" value="2"/>
</dbReference>
<evidence type="ECO:0000256" key="7">
    <source>
        <dbReference type="ARBA" id="ARBA00022737"/>
    </source>
</evidence>
<feature type="transmembrane region" description="Helical" evidence="16">
    <location>
        <begin position="987"/>
        <end position="1013"/>
    </location>
</feature>
<dbReference type="InterPro" id="IPR017871">
    <property type="entry name" value="ABC_transporter-like_CS"/>
</dbReference>
<proteinExistence type="inferred from homology"/>
<evidence type="ECO:0000313" key="19">
    <source>
        <dbReference type="EMBL" id="ORC93599.1"/>
    </source>
</evidence>
<feature type="transmembrane region" description="Helical" evidence="16">
    <location>
        <begin position="296"/>
        <end position="316"/>
    </location>
</feature>
<keyword evidence="6 16" id="KW-0812">Transmembrane</keyword>
<evidence type="ECO:0000259" key="18">
    <source>
        <dbReference type="PROSITE" id="PS50929"/>
    </source>
</evidence>
<dbReference type="GeneID" id="39980937"/>
<evidence type="ECO:0000313" key="20">
    <source>
        <dbReference type="Proteomes" id="UP000192257"/>
    </source>
</evidence>
<dbReference type="GO" id="GO:0005524">
    <property type="term" value="F:ATP binding"/>
    <property type="evidence" value="ECO:0007669"/>
    <property type="project" value="UniProtKB-KW"/>
</dbReference>
<evidence type="ECO:0000259" key="17">
    <source>
        <dbReference type="PROSITE" id="PS50893"/>
    </source>
</evidence>
<evidence type="ECO:0000256" key="10">
    <source>
        <dbReference type="ARBA" id="ARBA00022967"/>
    </source>
</evidence>
<feature type="domain" description="ABC transmembrane type-1" evidence="18">
    <location>
        <begin position="254"/>
        <end position="542"/>
    </location>
</feature>
<keyword evidence="5" id="KW-1003">Cell membrane</keyword>
<dbReference type="Gene3D" id="1.20.1560.10">
    <property type="entry name" value="ABC transporter type 1, transmembrane domain"/>
    <property type="match status" value="2"/>
</dbReference>
<dbReference type="Pfam" id="PF00664">
    <property type="entry name" value="ABC_membrane"/>
    <property type="match status" value="2"/>
</dbReference>
<dbReference type="STRING" id="67003.A0A1X0PAJ0"/>
<feature type="transmembrane region" description="Helical" evidence="16">
    <location>
        <begin position="1025"/>
        <end position="1046"/>
    </location>
</feature>
<keyword evidence="15" id="KW-0175">Coiled coil</keyword>
<feature type="transmembrane region" description="Helical" evidence="16">
    <location>
        <begin position="142"/>
        <end position="167"/>
    </location>
</feature>
<dbReference type="SMART" id="SM00382">
    <property type="entry name" value="AAA"/>
    <property type="match status" value="2"/>
</dbReference>
<dbReference type="GO" id="GO:0016887">
    <property type="term" value="F:ATP hydrolysis activity"/>
    <property type="evidence" value="ECO:0007669"/>
    <property type="project" value="InterPro"/>
</dbReference>
<dbReference type="SUPFAM" id="SSF90123">
    <property type="entry name" value="ABC transporter transmembrane region"/>
    <property type="match status" value="2"/>
</dbReference>
<comment type="subcellular location">
    <subcellularLocation>
        <location evidence="1">Cell membrane</location>
        <topology evidence="1">Multi-pass membrane protein</topology>
    </subcellularLocation>
</comment>
<protein>
    <recommendedName>
        <fullName evidence="3">ABC-type xenobiotic transporter</fullName>
        <ecNumber evidence="3">7.6.2.2</ecNumber>
    </recommendedName>
</protein>
<evidence type="ECO:0000256" key="14">
    <source>
        <dbReference type="ARBA" id="ARBA00034018"/>
    </source>
</evidence>
<evidence type="ECO:0000256" key="3">
    <source>
        <dbReference type="ARBA" id="ARBA00012191"/>
    </source>
</evidence>
<keyword evidence="20" id="KW-1185">Reference proteome</keyword>
<dbReference type="InterPro" id="IPR003593">
    <property type="entry name" value="AAA+_ATPase"/>
</dbReference>
<feature type="transmembrane region" description="Helical" evidence="16">
    <location>
        <begin position="1169"/>
        <end position="1196"/>
    </location>
</feature>
<evidence type="ECO:0000256" key="11">
    <source>
        <dbReference type="ARBA" id="ARBA00022989"/>
    </source>
</evidence>
<dbReference type="CDD" id="cd18598">
    <property type="entry name" value="ABC_6TM_MRP7_D1_like"/>
    <property type="match status" value="1"/>
</dbReference>
<keyword evidence="8" id="KW-0547">Nucleotide-binding</keyword>
<feature type="coiled-coil region" evidence="15">
    <location>
        <begin position="881"/>
        <end position="908"/>
    </location>
</feature>
<dbReference type="PROSITE" id="PS00211">
    <property type="entry name" value="ABC_TRANSPORTER_1"/>
    <property type="match status" value="1"/>
</dbReference>